<dbReference type="RefSeq" id="WP_105120080.1">
    <property type="nucleotide sequence ID" value="NZ_JAGUAD010000002.1"/>
</dbReference>
<keyword evidence="5 7" id="KW-0456">Lyase</keyword>
<dbReference type="PANTHER" id="PTHR30518:SF2">
    <property type="entry name" value="ENDOLYTIC MUREIN TRANSGLYCOSYLASE"/>
    <property type="match status" value="1"/>
</dbReference>
<feature type="compositionally biased region" description="Basic residues" evidence="8">
    <location>
        <begin position="216"/>
        <end position="229"/>
    </location>
</feature>
<dbReference type="InterPro" id="IPR003770">
    <property type="entry name" value="MLTG-like"/>
</dbReference>
<comment type="subcellular location">
    <subcellularLocation>
        <location evidence="7">Cell membrane</location>
        <topology evidence="7">Single-pass membrane protein</topology>
    </subcellularLocation>
</comment>
<dbReference type="Gene3D" id="3.30.1490.480">
    <property type="entry name" value="Endolytic murein transglycosylase"/>
    <property type="match status" value="1"/>
</dbReference>
<evidence type="ECO:0000313" key="9">
    <source>
        <dbReference type="EMBL" id="MCR1231622.1"/>
    </source>
</evidence>
<comment type="caution">
    <text evidence="9">The sequence shown here is derived from an EMBL/GenBank/DDBJ whole genome shotgun (WGS) entry which is preliminary data.</text>
</comment>
<keyword evidence="2 7" id="KW-0812">Transmembrane</keyword>
<evidence type="ECO:0000256" key="8">
    <source>
        <dbReference type="SAM" id="MobiDB-lite"/>
    </source>
</evidence>
<evidence type="ECO:0000256" key="3">
    <source>
        <dbReference type="ARBA" id="ARBA00022989"/>
    </source>
</evidence>
<evidence type="ECO:0000313" key="10">
    <source>
        <dbReference type="Proteomes" id="UP001206089"/>
    </source>
</evidence>
<evidence type="ECO:0000256" key="1">
    <source>
        <dbReference type="ARBA" id="ARBA00022475"/>
    </source>
</evidence>
<dbReference type="Proteomes" id="UP001206089">
    <property type="component" value="Unassembled WGS sequence"/>
</dbReference>
<feature type="transmembrane region" description="Helical" evidence="7">
    <location>
        <begin position="236"/>
        <end position="259"/>
    </location>
</feature>
<evidence type="ECO:0000256" key="6">
    <source>
        <dbReference type="ARBA" id="ARBA00023316"/>
    </source>
</evidence>
<organism evidence="9 10">
    <name type="scientific">Streptococcus suis</name>
    <dbReference type="NCBI Taxonomy" id="1307"/>
    <lineage>
        <taxon>Bacteria</taxon>
        <taxon>Bacillati</taxon>
        <taxon>Bacillota</taxon>
        <taxon>Bacilli</taxon>
        <taxon>Lactobacillales</taxon>
        <taxon>Streptococcaceae</taxon>
        <taxon>Streptococcus</taxon>
    </lineage>
</organism>
<accession>A0AAW5LQF5</accession>
<protein>
    <recommendedName>
        <fullName evidence="7">Endolytic murein transglycosylase</fullName>
        <ecNumber evidence="7">4.2.2.29</ecNumber>
    </recommendedName>
    <alternativeName>
        <fullName evidence="7">Peptidoglycan lytic transglycosylase</fullName>
    </alternativeName>
    <alternativeName>
        <fullName evidence="7">Peptidoglycan polymerization terminase</fullName>
    </alternativeName>
</protein>
<name>A0AAW5LQF5_STRSU</name>
<keyword evidence="6 7" id="KW-0961">Cell wall biogenesis/degradation</keyword>
<feature type="region of interest" description="Disordered" evidence="8">
    <location>
        <begin position="201"/>
        <end position="230"/>
    </location>
</feature>
<keyword evidence="3 7" id="KW-1133">Transmembrane helix</keyword>
<dbReference type="CDD" id="cd08010">
    <property type="entry name" value="MltG_like"/>
    <property type="match status" value="1"/>
</dbReference>
<evidence type="ECO:0000256" key="5">
    <source>
        <dbReference type="ARBA" id="ARBA00023239"/>
    </source>
</evidence>
<dbReference type="GO" id="GO:0005886">
    <property type="term" value="C:plasma membrane"/>
    <property type="evidence" value="ECO:0007669"/>
    <property type="project" value="UniProtKB-SubCell"/>
</dbReference>
<sequence length="605" mass="67125">MTKDTNEKNTQSSSFRDQILRDLEELKVKRLAEQSADVLVDKRNEIINELQPSLAEEKAPHRETEIVKVEGIAFPDSYLPEEQQESEVMTESIEEPTSETLATPETFVIEKEVISSPVPQDTVERNLEELRNLVAANTVEFDEAPSSSLVSEPVEPVLSEKSSLEDTFLEFPTEDVSAVTGDTEVISLEETIVATKAVAPVAATEEQMQPTQSRRSSSHRANKQRRKKQDKAAKRIVSVIMSIIVVAVLVTGLTGYMWVKSSLEPVNTKATEAIQVEIPEGSSTLEIGKILVDNKLIKNATIFNYYSKIKSYNNFQSGFYNLKQNMSVDDIAKALQESGTPTAQKEAAGKILIVEGYTLTQIAQAITDNTKTEDKNDKTPFTTEQFMATVTNQDFINRMVATYPKLFASLPAADSGVIYQLEGYLFPAVYEYSDETTIEELVEQMIAAMDNRLQPYYETIAAKNLTVNEVLTLASLVEKEGSTDEDRRNIASVFFNRLNAAMPLQSNIAILYAQGKLGQETTLAEDAAIDTSIESPYNIYWTPGLMPGPVDSPSLSAIEAVINANTTDYLYFVADVTTGSVYFTNNIDEHNQNVAKYVNAHLNNE</sequence>
<dbReference type="NCBIfam" id="TIGR00247">
    <property type="entry name" value="endolytic transglycosylase MltG"/>
    <property type="match status" value="1"/>
</dbReference>
<keyword evidence="1 7" id="KW-1003">Cell membrane</keyword>
<evidence type="ECO:0000256" key="2">
    <source>
        <dbReference type="ARBA" id="ARBA00022692"/>
    </source>
</evidence>
<reference evidence="9" key="1">
    <citation type="submission" date="2022-07" db="EMBL/GenBank/DDBJ databases">
        <authorList>
            <person name="Peng Z."/>
        </authorList>
    </citation>
    <scope>NUCLEOTIDE SEQUENCE</scope>
    <source>
        <strain evidence="9">2022WUSS069</strain>
    </source>
</reference>
<gene>
    <name evidence="7 9" type="primary">mltG</name>
    <name evidence="9" type="ORF">NQD44_00575</name>
</gene>
<evidence type="ECO:0000256" key="4">
    <source>
        <dbReference type="ARBA" id="ARBA00023136"/>
    </source>
</evidence>
<keyword evidence="4 7" id="KW-0472">Membrane</keyword>
<dbReference type="Gene3D" id="3.30.160.60">
    <property type="entry name" value="Classic Zinc Finger"/>
    <property type="match status" value="1"/>
</dbReference>
<dbReference type="GO" id="GO:0071555">
    <property type="term" value="P:cell wall organization"/>
    <property type="evidence" value="ECO:0007669"/>
    <property type="project" value="UniProtKB-KW"/>
</dbReference>
<dbReference type="GO" id="GO:0008932">
    <property type="term" value="F:lytic endotransglycosylase activity"/>
    <property type="evidence" value="ECO:0007669"/>
    <property type="project" value="UniProtKB-UniRule"/>
</dbReference>
<proteinExistence type="inferred from homology"/>
<dbReference type="EMBL" id="JANJPK010000001">
    <property type="protein sequence ID" value="MCR1231622.1"/>
    <property type="molecule type" value="Genomic_DNA"/>
</dbReference>
<evidence type="ECO:0000256" key="7">
    <source>
        <dbReference type="HAMAP-Rule" id="MF_02065"/>
    </source>
</evidence>
<comment type="similarity">
    <text evidence="7">Belongs to the transglycosylase MltG family.</text>
</comment>
<dbReference type="PANTHER" id="PTHR30518">
    <property type="entry name" value="ENDOLYTIC MUREIN TRANSGLYCOSYLASE"/>
    <property type="match status" value="1"/>
</dbReference>
<feature type="site" description="Important for catalytic activity" evidence="7">
    <location>
        <position position="480"/>
    </location>
</feature>
<dbReference type="HAMAP" id="MF_02065">
    <property type="entry name" value="MltG"/>
    <property type="match status" value="1"/>
</dbReference>
<dbReference type="EC" id="4.2.2.29" evidence="7"/>
<feature type="region of interest" description="Disordered" evidence="8">
    <location>
        <begin position="76"/>
        <end position="101"/>
    </location>
</feature>
<dbReference type="GO" id="GO:0009252">
    <property type="term" value="P:peptidoglycan biosynthetic process"/>
    <property type="evidence" value="ECO:0007669"/>
    <property type="project" value="UniProtKB-UniRule"/>
</dbReference>
<comment type="function">
    <text evidence="7">Functions as a peptidoglycan terminase that cleaves nascent peptidoglycan strands endolytically to terminate their elongation.</text>
</comment>
<dbReference type="Pfam" id="PF02618">
    <property type="entry name" value="YceG"/>
    <property type="match status" value="1"/>
</dbReference>
<comment type="catalytic activity">
    <reaction evidence="7">
        <text>a peptidoglycan chain = a peptidoglycan chain with N-acetyl-1,6-anhydromuramyl-[peptide] at the reducing end + a peptidoglycan chain with N-acetylglucosamine at the non-reducing end.</text>
        <dbReference type="EC" id="4.2.2.29"/>
    </reaction>
</comment>
<dbReference type="AlphaFoldDB" id="A0AAW5LQF5"/>
<feature type="compositionally biased region" description="Polar residues" evidence="8">
    <location>
        <begin position="206"/>
        <end position="215"/>
    </location>
</feature>